<proteinExistence type="predicted"/>
<evidence type="ECO:0000256" key="1">
    <source>
        <dbReference type="SAM" id="MobiDB-lite"/>
    </source>
</evidence>
<protein>
    <submittedName>
        <fullName evidence="2">Uncharacterized protein</fullName>
    </submittedName>
</protein>
<dbReference type="EMBL" id="JAPDMZ010000026">
    <property type="protein sequence ID" value="KAK0555496.1"/>
    <property type="molecule type" value="Genomic_DNA"/>
</dbReference>
<dbReference type="AlphaFoldDB" id="A0AAN6GSB6"/>
<evidence type="ECO:0000313" key="2">
    <source>
        <dbReference type="EMBL" id="KAK0555496.1"/>
    </source>
</evidence>
<gene>
    <name evidence="2" type="ORF">OC846_001656</name>
</gene>
<dbReference type="PANTHER" id="PTHR33973">
    <property type="entry name" value="OS07G0153300 PROTEIN"/>
    <property type="match status" value="1"/>
</dbReference>
<keyword evidence="3" id="KW-1185">Reference proteome</keyword>
<dbReference type="PANTHER" id="PTHR33973:SF4">
    <property type="entry name" value="OS07G0153300 PROTEIN"/>
    <property type="match status" value="1"/>
</dbReference>
<evidence type="ECO:0000313" key="3">
    <source>
        <dbReference type="Proteomes" id="UP001176517"/>
    </source>
</evidence>
<dbReference type="Proteomes" id="UP001176517">
    <property type="component" value="Unassembled WGS sequence"/>
</dbReference>
<sequence length="710" mass="78776">MSGVSVRNLVFLAGWLVTGMAVASLSVLALGSITIRILQRRSDAEDAKASSQSQKDARGFIIPARVYHARFLPKESAHAFRYPALYLTVELSALEKSTNPQNGKVSRRGLDIPRLLKLRDASSASQPWTVSNIDPKEYYRSEYIGIKDPDLRHRVEGSIRLKTLFELRDRGLIQRGPQDVTTQEATGPDAFKLDNEIGQIWSITIPSLLGFQGINPLTTYFCYEPRSDGSRGQLKYVLLEVHNTFTERHLYVLECGVDEDPVDARALGAQGGIKQLRRSDCDHQWTFPRTFHVSPFNDRGGYYTCSVKDLVDSSASRPTLDIRVTLLIPDPKLASDTKRATDVPLVKKMVAVLTSHPESTADKLNPLRPVELNANNLLLAFLRQPLDLFLTFARIAYEAARLHYGKNRLDVFGKPEMDDRVGMQPLVEYDGIGWPPSLNPTEFNRHSDSSDVTSTEAARAKSGALERSAASSTDLFAHRLLNQALHASNESSSLSIQVDGALQLEITSQDKPGLTIYARSAAVYSDLLLYPAYFAHAAGSRISRRWGVSDVSAYARVFTALQSASHSLQQDSKASTLAIRMARSLRASHFKWAIKVVPTSCDPDLLPKVRAVEGRLQASAHEPHLFDTVSAAEQWAVVRHLLTALLIARAEEAVFRLVGARYVRGLEPWSEVRRAIDLLAQEAASDHAHEKDSNVSKPAWFYLGSSRRPA</sequence>
<name>A0AAN6GSB6_9BASI</name>
<reference evidence="2" key="1">
    <citation type="journal article" date="2023" name="PhytoFront">
        <title>Draft Genome Resources of Seven Strains of Tilletia horrida, Causal Agent of Kernel Smut of Rice.</title>
        <authorList>
            <person name="Khanal S."/>
            <person name="Antony Babu S."/>
            <person name="Zhou X.G."/>
        </authorList>
    </citation>
    <scope>NUCLEOTIDE SEQUENCE</scope>
    <source>
        <strain evidence="2">TX6</strain>
    </source>
</reference>
<dbReference type="Pfam" id="PF07103">
    <property type="entry name" value="DUF1365"/>
    <property type="match status" value="1"/>
</dbReference>
<comment type="caution">
    <text evidence="2">The sequence shown here is derived from an EMBL/GenBank/DDBJ whole genome shotgun (WGS) entry which is preliminary data.</text>
</comment>
<feature type="region of interest" description="Disordered" evidence="1">
    <location>
        <begin position="442"/>
        <end position="466"/>
    </location>
</feature>
<dbReference type="InterPro" id="IPR010775">
    <property type="entry name" value="DUF1365"/>
</dbReference>
<organism evidence="2 3">
    <name type="scientific">Tilletia horrida</name>
    <dbReference type="NCBI Taxonomy" id="155126"/>
    <lineage>
        <taxon>Eukaryota</taxon>
        <taxon>Fungi</taxon>
        <taxon>Dikarya</taxon>
        <taxon>Basidiomycota</taxon>
        <taxon>Ustilaginomycotina</taxon>
        <taxon>Exobasidiomycetes</taxon>
        <taxon>Tilletiales</taxon>
        <taxon>Tilletiaceae</taxon>
        <taxon>Tilletia</taxon>
    </lineage>
</organism>
<accession>A0AAN6GSB6</accession>